<proteinExistence type="predicted"/>
<accession>A0A9P5NDY6</accession>
<dbReference type="OrthoDB" id="3064206at2759"/>
<reference evidence="1" key="1">
    <citation type="submission" date="2020-11" db="EMBL/GenBank/DDBJ databases">
        <authorList>
            <consortium name="DOE Joint Genome Institute"/>
            <person name="Ahrendt S."/>
            <person name="Riley R."/>
            <person name="Andreopoulos W."/>
            <person name="LaButti K."/>
            <person name="Pangilinan J."/>
            <person name="Ruiz-duenas F.J."/>
            <person name="Barrasa J.M."/>
            <person name="Sanchez-Garcia M."/>
            <person name="Camarero S."/>
            <person name="Miyauchi S."/>
            <person name="Serrano A."/>
            <person name="Linde D."/>
            <person name="Babiker R."/>
            <person name="Drula E."/>
            <person name="Ayuso-Fernandez I."/>
            <person name="Pacheco R."/>
            <person name="Padilla G."/>
            <person name="Ferreira P."/>
            <person name="Barriuso J."/>
            <person name="Kellner H."/>
            <person name="Castanera R."/>
            <person name="Alfaro M."/>
            <person name="Ramirez L."/>
            <person name="Pisabarro A.G."/>
            <person name="Kuo A."/>
            <person name="Tritt A."/>
            <person name="Lipzen A."/>
            <person name="He G."/>
            <person name="Yan M."/>
            <person name="Ng V."/>
            <person name="Cullen D."/>
            <person name="Martin F."/>
            <person name="Rosso M.-N."/>
            <person name="Henrissat B."/>
            <person name="Hibbett D."/>
            <person name="Martinez A.T."/>
            <person name="Grigoriev I.V."/>
        </authorList>
    </citation>
    <scope>NUCLEOTIDE SEQUENCE</scope>
    <source>
        <strain evidence="1">AH 44721</strain>
    </source>
</reference>
<gene>
    <name evidence="1" type="ORF">CPB84DRAFT_1965909</name>
</gene>
<evidence type="ECO:0000313" key="2">
    <source>
        <dbReference type="Proteomes" id="UP000724874"/>
    </source>
</evidence>
<name>A0A9P5NDY6_GYMJU</name>
<evidence type="ECO:0000313" key="1">
    <source>
        <dbReference type="EMBL" id="KAF8879774.1"/>
    </source>
</evidence>
<dbReference type="AlphaFoldDB" id="A0A9P5NDY6"/>
<protein>
    <recommendedName>
        <fullName evidence="3">F-box domain-containing protein</fullName>
    </recommendedName>
</protein>
<keyword evidence="2" id="KW-1185">Reference proteome</keyword>
<evidence type="ECO:0008006" key="3">
    <source>
        <dbReference type="Google" id="ProtNLM"/>
    </source>
</evidence>
<dbReference type="EMBL" id="JADNYJ010000146">
    <property type="protein sequence ID" value="KAF8879774.1"/>
    <property type="molecule type" value="Genomic_DNA"/>
</dbReference>
<comment type="caution">
    <text evidence="1">The sequence shown here is derived from an EMBL/GenBank/DDBJ whole genome shotgun (WGS) entry which is preliminary data.</text>
</comment>
<sequence>MLSVKPDVSVDKTLFVPPISKFNHDILREIFTWNANAFDDPAFRALTATRWTSQVCQSWRSCLLDSPTLWARLIDIDELNQKSSDWREEVLRRSNGCLLWLHATLEYSDADSGTTELTPGRTFFFTVLDAHWDRLQRLQVSTDQTLEEARADPAWRPFLRPAPNLQSCTVVFSDWDENKALSSPMTLFANSAPGLRYFQAGYLSVHLDSPWFSQLRGLQLPCFVTITSAITTLRSMPLLEFLSISGLRSQRPPSNLTIVTLPRLNQLNVTQTPFRVILDFLKHMRPSPSCILDMSATLGKEPKALHDIISDAHSILSPYIRQYLTHYLMTQFDLTVTSHFVCLTDTTPNTPDDKADLTIALRSSSQFTSDPLELASLWIPLIFHNADFSCILCVDLDLPILSRQIALRYLPIFTSLSSLVELDLAKEHTLRMFLDISDRSSPLFPSLKILQISVLEVLRPSDHPGNGDRGALLQFMCHRREEGLYLEELRFLEAFREIGRDMRFLEEYIGLRVGWEENGEKVEYICGSGNAEIILASIGIEIEEDSGSDLDLDVDSGKCIVV</sequence>
<organism evidence="1 2">
    <name type="scientific">Gymnopilus junonius</name>
    <name type="common">Spectacular rustgill mushroom</name>
    <name type="synonym">Gymnopilus spectabilis subsp. junonius</name>
    <dbReference type="NCBI Taxonomy" id="109634"/>
    <lineage>
        <taxon>Eukaryota</taxon>
        <taxon>Fungi</taxon>
        <taxon>Dikarya</taxon>
        <taxon>Basidiomycota</taxon>
        <taxon>Agaricomycotina</taxon>
        <taxon>Agaricomycetes</taxon>
        <taxon>Agaricomycetidae</taxon>
        <taxon>Agaricales</taxon>
        <taxon>Agaricineae</taxon>
        <taxon>Hymenogastraceae</taxon>
        <taxon>Gymnopilus</taxon>
    </lineage>
</organism>
<dbReference type="Proteomes" id="UP000724874">
    <property type="component" value="Unassembled WGS sequence"/>
</dbReference>